<proteinExistence type="predicted"/>
<dbReference type="OrthoDB" id="5870116at2759"/>
<dbReference type="AlphaFoldDB" id="A0A0C2GFY2"/>
<sequence length="243" mass="27254">MKGGLYERLVGLFKSAFRKRVALSSLPLSQLWTIVAEIEAILNSRPLISLSSSADAVSLRPIDFIFAEVTLHLNIPGTHVDVNYSPQMSTQGGLATWHQETLVVLERFRDVWHWGYLLALTEKHQSRIGQDRSTPLVPRAGHLVITADDSLPRGRWPLAIIVKVQSDTIDTVRRPPFEPPEGKPSGLLTISTKSALLKVRKRLNLVVPPYLNLALSHQGPRKLLFFQEMQFLKKNCGNLILLT</sequence>
<dbReference type="EMBL" id="KN733951">
    <property type="protein sequence ID" value="KIH57779.1"/>
    <property type="molecule type" value="Genomic_DNA"/>
</dbReference>
<evidence type="ECO:0000313" key="2">
    <source>
        <dbReference type="Proteomes" id="UP000054047"/>
    </source>
</evidence>
<organism evidence="1 2">
    <name type="scientific">Ancylostoma duodenale</name>
    <dbReference type="NCBI Taxonomy" id="51022"/>
    <lineage>
        <taxon>Eukaryota</taxon>
        <taxon>Metazoa</taxon>
        <taxon>Ecdysozoa</taxon>
        <taxon>Nematoda</taxon>
        <taxon>Chromadorea</taxon>
        <taxon>Rhabditida</taxon>
        <taxon>Rhabditina</taxon>
        <taxon>Rhabditomorpha</taxon>
        <taxon>Strongyloidea</taxon>
        <taxon>Ancylostomatidae</taxon>
        <taxon>Ancylostomatinae</taxon>
        <taxon>Ancylostoma</taxon>
    </lineage>
</organism>
<accession>A0A0C2GFY2</accession>
<dbReference type="Proteomes" id="UP000054047">
    <property type="component" value="Unassembled WGS sequence"/>
</dbReference>
<protein>
    <submittedName>
        <fullName evidence="1">Uncharacterized protein</fullName>
    </submittedName>
</protein>
<reference evidence="1 2" key="1">
    <citation type="submission" date="2013-12" db="EMBL/GenBank/DDBJ databases">
        <title>Draft genome of the parsitic nematode Ancylostoma duodenale.</title>
        <authorList>
            <person name="Mitreva M."/>
        </authorList>
    </citation>
    <scope>NUCLEOTIDE SEQUENCE [LARGE SCALE GENOMIC DNA]</scope>
    <source>
        <strain evidence="1 2">Zhejiang</strain>
    </source>
</reference>
<gene>
    <name evidence="1" type="ORF">ANCDUO_12026</name>
</gene>
<evidence type="ECO:0000313" key="1">
    <source>
        <dbReference type="EMBL" id="KIH57779.1"/>
    </source>
</evidence>
<name>A0A0C2GFY2_9BILA</name>
<keyword evidence="2" id="KW-1185">Reference proteome</keyword>